<dbReference type="InterPro" id="IPR033562">
    <property type="entry name" value="PLPL"/>
</dbReference>
<dbReference type="GO" id="GO:0055088">
    <property type="term" value="P:lipid homeostasis"/>
    <property type="evidence" value="ECO:0007669"/>
    <property type="project" value="TreeGrafter"/>
</dbReference>
<reference evidence="3" key="1">
    <citation type="journal article" date="2020" name="Nature">
        <title>Giant virus diversity and host interactions through global metagenomics.</title>
        <authorList>
            <person name="Schulz F."/>
            <person name="Roux S."/>
            <person name="Paez-Espino D."/>
            <person name="Jungbluth S."/>
            <person name="Walsh D.A."/>
            <person name="Denef V.J."/>
            <person name="McMahon K.D."/>
            <person name="Konstantinidis K.T."/>
            <person name="Eloe-Fadrosh E.A."/>
            <person name="Kyrpides N.C."/>
            <person name="Woyke T."/>
        </authorList>
    </citation>
    <scope>NUCLEOTIDE SEQUENCE</scope>
    <source>
        <strain evidence="3">GVMAG-M-3300023179-114</strain>
    </source>
</reference>
<dbReference type="PANTHER" id="PTHR12406:SF38">
    <property type="entry name" value="PNPLA DOMAIN-CONTAINING PROTEIN"/>
    <property type="match status" value="1"/>
</dbReference>
<evidence type="ECO:0000313" key="3">
    <source>
        <dbReference type="EMBL" id="QHT22912.1"/>
    </source>
</evidence>
<dbReference type="AlphaFoldDB" id="A0A6C0E2F6"/>
<feature type="domain" description="PNPLA" evidence="2">
    <location>
        <begin position="25"/>
        <end position="191"/>
    </location>
</feature>
<dbReference type="GO" id="GO:0005811">
    <property type="term" value="C:lipid droplet"/>
    <property type="evidence" value="ECO:0007669"/>
    <property type="project" value="TreeGrafter"/>
</dbReference>
<dbReference type="GO" id="GO:0005737">
    <property type="term" value="C:cytoplasm"/>
    <property type="evidence" value="ECO:0007669"/>
    <property type="project" value="TreeGrafter"/>
</dbReference>
<dbReference type="PANTHER" id="PTHR12406">
    <property type="entry name" value="CALCIUM-INDEPENDENT PHOSPHOLIPASE A2 IPLA2 -RELATED"/>
    <property type="match status" value="1"/>
</dbReference>
<dbReference type="GO" id="GO:0019433">
    <property type="term" value="P:triglyceride catabolic process"/>
    <property type="evidence" value="ECO:0007669"/>
    <property type="project" value="TreeGrafter"/>
</dbReference>
<accession>A0A6C0E2F6</accession>
<dbReference type="Gene3D" id="3.40.1090.10">
    <property type="entry name" value="Cytosolic phospholipase A2 catalytic domain"/>
    <property type="match status" value="1"/>
</dbReference>
<dbReference type="GO" id="GO:0016020">
    <property type="term" value="C:membrane"/>
    <property type="evidence" value="ECO:0007669"/>
    <property type="project" value="TreeGrafter"/>
</dbReference>
<evidence type="ECO:0000259" key="2">
    <source>
        <dbReference type="PROSITE" id="PS51635"/>
    </source>
</evidence>
<organism evidence="3">
    <name type="scientific">viral metagenome</name>
    <dbReference type="NCBI Taxonomy" id="1070528"/>
    <lineage>
        <taxon>unclassified sequences</taxon>
        <taxon>metagenomes</taxon>
        <taxon>organismal metagenomes</taxon>
    </lineage>
</organism>
<evidence type="ECO:0000256" key="1">
    <source>
        <dbReference type="ARBA" id="ARBA00023098"/>
    </source>
</evidence>
<sequence length="303" mass="35829">MNTYVQPLIQNLPEEIKQNHLQLDVVFEGGLFNGSYLAGSLIYLKTLEQQKMITIKKLSGCSIGSITALLYFIDDEEIVINIYKIAYSHFKTNYNVNIFDDVFSLLKQHLPNNVIEKINNRLYISYYNVQTGKRVVKTSYKNVDELFEIIRRSCSFPYVIDNQVYYKHKYIDGLYPFVFKSCSNTNSHVLYLNIHNIDKIPRMISIKNESSNIHRIMEGMLETHLFFMHGFCKTNICSFTDQWNIIECIKHFMFIKFIDITVLFLHKLYVLNKILRKSIDKKGIHIYKIMQHIYIYLLSNYCV</sequence>
<keyword evidence="1" id="KW-0443">Lipid metabolism</keyword>
<name>A0A6C0E2F6_9ZZZZ</name>
<protein>
    <recommendedName>
        <fullName evidence="2">PNPLA domain-containing protein</fullName>
    </recommendedName>
</protein>
<dbReference type="EMBL" id="MN739721">
    <property type="protein sequence ID" value="QHT22912.1"/>
    <property type="molecule type" value="Genomic_DNA"/>
</dbReference>
<proteinExistence type="predicted"/>
<dbReference type="PROSITE" id="PS51635">
    <property type="entry name" value="PNPLA"/>
    <property type="match status" value="1"/>
</dbReference>
<dbReference type="Pfam" id="PF01734">
    <property type="entry name" value="Patatin"/>
    <property type="match status" value="1"/>
</dbReference>
<dbReference type="GO" id="GO:0004806">
    <property type="term" value="F:triacylglycerol lipase activity"/>
    <property type="evidence" value="ECO:0007669"/>
    <property type="project" value="TreeGrafter"/>
</dbReference>
<dbReference type="SUPFAM" id="SSF52151">
    <property type="entry name" value="FabD/lysophospholipase-like"/>
    <property type="match status" value="1"/>
</dbReference>
<dbReference type="InterPro" id="IPR002641">
    <property type="entry name" value="PNPLA_dom"/>
</dbReference>
<dbReference type="InterPro" id="IPR016035">
    <property type="entry name" value="Acyl_Trfase/lysoPLipase"/>
</dbReference>